<keyword evidence="2" id="KW-1133">Transmembrane helix</keyword>
<keyword evidence="4" id="KW-1185">Reference proteome</keyword>
<dbReference type="EMBL" id="MCHX01000014">
    <property type="protein sequence ID" value="OFJ54341.1"/>
    <property type="molecule type" value="Genomic_DNA"/>
</dbReference>
<evidence type="ECO:0000256" key="1">
    <source>
        <dbReference type="SAM" id="MobiDB-lite"/>
    </source>
</evidence>
<comment type="caution">
    <text evidence="3">The sequence shown here is derived from an EMBL/GenBank/DDBJ whole genome shotgun (WGS) entry which is preliminary data.</text>
</comment>
<dbReference type="OrthoDB" id="3748257at2"/>
<gene>
    <name evidence="3" type="ORF">BEL07_07985</name>
</gene>
<reference evidence="3 4" key="1">
    <citation type="submission" date="2016-09" db="EMBL/GenBank/DDBJ databases">
        <title>genome sequence of Mycobacterium sp. 739 SCH.</title>
        <authorList>
            <person name="Greninger A.L."/>
            <person name="Qin X."/>
            <person name="Jerome K."/>
            <person name="Vora S."/>
            <person name="Quinn K."/>
        </authorList>
    </citation>
    <scope>NUCLEOTIDE SEQUENCE [LARGE SCALE GENOMIC DNA]</scope>
    <source>
        <strain evidence="3 4">SCH</strain>
    </source>
</reference>
<feature type="compositionally biased region" description="Low complexity" evidence="1">
    <location>
        <begin position="221"/>
        <end position="238"/>
    </location>
</feature>
<evidence type="ECO:0000313" key="3">
    <source>
        <dbReference type="EMBL" id="OFJ54341.1"/>
    </source>
</evidence>
<keyword evidence="2" id="KW-0472">Membrane</keyword>
<feature type="transmembrane region" description="Helical" evidence="2">
    <location>
        <begin position="12"/>
        <end position="32"/>
    </location>
</feature>
<proteinExistence type="predicted"/>
<feature type="region of interest" description="Disordered" evidence="1">
    <location>
        <begin position="221"/>
        <end position="253"/>
    </location>
</feature>
<dbReference type="Proteomes" id="UP000178953">
    <property type="component" value="Unassembled WGS sequence"/>
</dbReference>
<sequence>MVWRYVKAQLMVLLCGGLVGPIFLAVFFALGQDDLLKWMFWVGLLVTAIDVLVALALAGYGARADAKTTMLETDGVIALAQVTGIAETHTRINDQPLVRLTLRIEGPGLAPFETQDSVVASVSRLPMITSRRLVALVNPATQDYQIDWNRSALVSGLMPAQFTLSDDNRTYDLTGQAAPLLEIMRILKAHGIPMDGSIDIRSNPAVRQQVMAVVRHAATQQAPAPAPAGAPAGAATAPPAAPPVTTPSVSTSQRLQELETLRATGAISESEYAAKRQQIIADL</sequence>
<evidence type="ECO:0008006" key="5">
    <source>
        <dbReference type="Google" id="ProtNLM"/>
    </source>
</evidence>
<accession>A0A1E8Q7Y1</accession>
<dbReference type="RefSeq" id="WP_070352554.1">
    <property type="nucleotide sequence ID" value="NZ_CP043474.1"/>
</dbReference>
<evidence type="ECO:0000256" key="2">
    <source>
        <dbReference type="SAM" id="Phobius"/>
    </source>
</evidence>
<keyword evidence="2" id="KW-0812">Transmembrane</keyword>
<organism evidence="3 4">
    <name type="scientific">Mycolicibacterium grossiae</name>
    <dbReference type="NCBI Taxonomy" id="1552759"/>
    <lineage>
        <taxon>Bacteria</taxon>
        <taxon>Bacillati</taxon>
        <taxon>Actinomycetota</taxon>
        <taxon>Actinomycetes</taxon>
        <taxon>Mycobacteriales</taxon>
        <taxon>Mycobacteriaceae</taxon>
        <taxon>Mycolicibacterium</taxon>
    </lineage>
</organism>
<feature type="transmembrane region" description="Helical" evidence="2">
    <location>
        <begin position="38"/>
        <end position="60"/>
    </location>
</feature>
<evidence type="ECO:0000313" key="4">
    <source>
        <dbReference type="Proteomes" id="UP000178953"/>
    </source>
</evidence>
<dbReference type="AlphaFoldDB" id="A0A1E8Q7Y1"/>
<protein>
    <recommendedName>
        <fullName evidence="5">SHOCT domain-containing protein</fullName>
    </recommendedName>
</protein>
<name>A0A1E8Q7Y1_9MYCO</name>